<gene>
    <name evidence="2" type="ORF">ACFOOI_05730</name>
</gene>
<comment type="caution">
    <text evidence="2">The sequence shown here is derived from an EMBL/GenBank/DDBJ whole genome shotgun (WGS) entry which is preliminary data.</text>
</comment>
<dbReference type="InterPro" id="IPR023214">
    <property type="entry name" value="HAD_sf"/>
</dbReference>
<dbReference type="RefSeq" id="WP_379836010.1">
    <property type="nucleotide sequence ID" value="NZ_JBHRYQ010000001.1"/>
</dbReference>
<accession>A0ABV7YS08</accession>
<dbReference type="SFLD" id="SFLDS00003">
    <property type="entry name" value="Haloacid_Dehalogenase"/>
    <property type="match status" value="1"/>
</dbReference>
<evidence type="ECO:0000313" key="3">
    <source>
        <dbReference type="Proteomes" id="UP001595616"/>
    </source>
</evidence>
<dbReference type="SUPFAM" id="SSF56784">
    <property type="entry name" value="HAD-like"/>
    <property type="match status" value="1"/>
</dbReference>
<dbReference type="Proteomes" id="UP001595616">
    <property type="component" value="Unassembled WGS sequence"/>
</dbReference>
<sequence length="176" mass="20585">MKKRILVDMDDVLADASERILEILNQKNNLSLSKDFFEDKDFYDYVKSNNLKSYRDELNAPGFFGNLNVIPDSQEVLAELSEKHEVFIVSAAMEFPNSLKEKYDWMQTHFPFISWKNIMLCGDKSIVKGDILIDDHEKNLIHFDGETILFDAIHNKKINNYNRISNWLDIKKHILG</sequence>
<dbReference type="SFLD" id="SFLDG01126">
    <property type="entry name" value="C1.2:_Nucleotidase_Like"/>
    <property type="match status" value="1"/>
</dbReference>
<dbReference type="PANTHER" id="PTHR16504:SF4">
    <property type="entry name" value="5'(3')-DEOXYRIBONUCLEOTIDASE"/>
    <property type="match status" value="1"/>
</dbReference>
<evidence type="ECO:0000256" key="1">
    <source>
        <dbReference type="ARBA" id="ARBA00009589"/>
    </source>
</evidence>
<name>A0ABV7YS08_9BACT</name>
<dbReference type="SFLD" id="SFLDG01146">
    <property type="entry name" value="C1.2.2"/>
    <property type="match status" value="1"/>
</dbReference>
<reference evidence="3" key="1">
    <citation type="journal article" date="2019" name="Int. J. Syst. Evol. Microbiol.">
        <title>The Global Catalogue of Microorganisms (GCM) 10K type strain sequencing project: providing services to taxonomists for standard genome sequencing and annotation.</title>
        <authorList>
            <consortium name="The Broad Institute Genomics Platform"/>
            <consortium name="The Broad Institute Genome Sequencing Center for Infectious Disease"/>
            <person name="Wu L."/>
            <person name="Ma J."/>
        </authorList>
    </citation>
    <scope>NUCLEOTIDE SEQUENCE [LARGE SCALE GENOMIC DNA]</scope>
    <source>
        <strain evidence="3">CECT 7956</strain>
    </source>
</reference>
<dbReference type="PANTHER" id="PTHR16504">
    <property type="entry name" value="5'(3')-DEOXYRIBONUCLEOTIDASE"/>
    <property type="match status" value="1"/>
</dbReference>
<organism evidence="2 3">
    <name type="scientific">Lacihabitans lacunae</name>
    <dbReference type="NCBI Taxonomy" id="1028214"/>
    <lineage>
        <taxon>Bacteria</taxon>
        <taxon>Pseudomonadati</taxon>
        <taxon>Bacteroidota</taxon>
        <taxon>Cytophagia</taxon>
        <taxon>Cytophagales</taxon>
        <taxon>Leadbetterellaceae</taxon>
        <taxon>Lacihabitans</taxon>
    </lineage>
</organism>
<comment type="similarity">
    <text evidence="1">Belongs to the 5'(3')-deoxyribonucleotidase family.</text>
</comment>
<dbReference type="Gene3D" id="1.10.40.40">
    <property type="entry name" value="Deoxyribonucleotidase, domain 2"/>
    <property type="match status" value="1"/>
</dbReference>
<dbReference type="Gene3D" id="3.40.50.1000">
    <property type="entry name" value="HAD superfamily/HAD-like"/>
    <property type="match status" value="1"/>
</dbReference>
<dbReference type="Pfam" id="PF06941">
    <property type="entry name" value="NT5C"/>
    <property type="match status" value="1"/>
</dbReference>
<keyword evidence="3" id="KW-1185">Reference proteome</keyword>
<evidence type="ECO:0000313" key="2">
    <source>
        <dbReference type="EMBL" id="MFC3810144.1"/>
    </source>
</evidence>
<protein>
    <submittedName>
        <fullName evidence="2">5'-3'-deoxyribonucleotidase</fullName>
    </submittedName>
</protein>
<dbReference type="EMBL" id="JBHRYQ010000001">
    <property type="protein sequence ID" value="MFC3810144.1"/>
    <property type="molecule type" value="Genomic_DNA"/>
</dbReference>
<dbReference type="InterPro" id="IPR010708">
    <property type="entry name" value="5'(3')-deoxyribonucleotidase"/>
</dbReference>
<proteinExistence type="inferred from homology"/>
<dbReference type="InterPro" id="IPR036412">
    <property type="entry name" value="HAD-like_sf"/>
</dbReference>